<dbReference type="CDD" id="cd16430">
    <property type="entry name" value="TraB"/>
    <property type="match status" value="1"/>
</dbReference>
<geneLocation type="plasmid" evidence="2">
    <name>pts417</name>
</geneLocation>
<evidence type="ECO:0000313" key="1">
    <source>
        <dbReference type="EMBL" id="AUB85131.1"/>
    </source>
</evidence>
<gene>
    <name evidence="1" type="ORF">THSYN_29855</name>
</gene>
<proteinExistence type="predicted"/>
<evidence type="ECO:0000313" key="2">
    <source>
        <dbReference type="Proteomes" id="UP000232638"/>
    </source>
</evidence>
<protein>
    <submittedName>
        <fullName evidence="1">Uncharacterized protein</fullName>
    </submittedName>
</protein>
<keyword evidence="2" id="KW-1185">Reference proteome</keyword>
<organism evidence="1 2">
    <name type="scientific">Candidatus Thiodictyon syntrophicum</name>
    <dbReference type="NCBI Taxonomy" id="1166950"/>
    <lineage>
        <taxon>Bacteria</taxon>
        <taxon>Pseudomonadati</taxon>
        <taxon>Pseudomonadota</taxon>
        <taxon>Gammaproteobacteria</taxon>
        <taxon>Chromatiales</taxon>
        <taxon>Chromatiaceae</taxon>
        <taxon>Thiodictyon</taxon>
    </lineage>
</organism>
<sequence>MLRGVLLNGLDAPTGPGARKDPTPALLRIKHDATLPNRYRADVKECFVIVGGFGDLGSERALLRSETLTCVRTDGGVIEVSLDAYAVSKDDKVGCAVAW</sequence>
<dbReference type="Proteomes" id="UP000232638">
    <property type="component" value="Plasmid pTs417"/>
</dbReference>
<dbReference type="KEGG" id="tsy:THSYN_29855"/>
<reference evidence="1 2" key="1">
    <citation type="submission" date="2017-03" db="EMBL/GenBank/DDBJ databases">
        <title>Complete genome sequence of Candidatus 'Thiodictyon syntrophicum' sp. nov. strain Cad16T, a photolithoautotroph purple sulfur bacterium isolated from an alpine meromictic lake.</title>
        <authorList>
            <person name="Luedin S.M."/>
            <person name="Pothier J.F."/>
            <person name="Danza F."/>
            <person name="Storelli N."/>
            <person name="Wittwer M."/>
            <person name="Tonolla M."/>
        </authorList>
    </citation>
    <scope>NUCLEOTIDE SEQUENCE [LARGE SCALE GENOMIC DNA]</scope>
    <source>
        <strain evidence="1 2">Cad16T</strain>
        <plasmid evidence="2">Plasmid pts417</plasmid>
    </source>
</reference>
<accession>A0A2K8UIX4</accession>
<dbReference type="EMBL" id="CP020371">
    <property type="protein sequence ID" value="AUB85131.1"/>
    <property type="molecule type" value="Genomic_DNA"/>
</dbReference>
<keyword evidence="1" id="KW-0614">Plasmid</keyword>
<dbReference type="AlphaFoldDB" id="A0A2K8UIX4"/>
<name>A0A2K8UIX4_9GAMM</name>